<name>A0A918RSZ5_9SPHN</name>
<comment type="caution">
    <text evidence="1">The sequence shown here is derived from an EMBL/GenBank/DDBJ whole genome shotgun (WGS) entry which is preliminary data.</text>
</comment>
<protein>
    <recommendedName>
        <fullName evidence="3">Lipoprotein</fullName>
    </recommendedName>
</protein>
<proteinExistence type="predicted"/>
<evidence type="ECO:0008006" key="3">
    <source>
        <dbReference type="Google" id="ProtNLM"/>
    </source>
</evidence>
<organism evidence="1 2">
    <name type="scientific">Novosphingobium arvoryzae</name>
    <dbReference type="NCBI Taxonomy" id="1256514"/>
    <lineage>
        <taxon>Bacteria</taxon>
        <taxon>Pseudomonadati</taxon>
        <taxon>Pseudomonadota</taxon>
        <taxon>Alphaproteobacteria</taxon>
        <taxon>Sphingomonadales</taxon>
        <taxon>Sphingomonadaceae</taxon>
        <taxon>Novosphingobium</taxon>
    </lineage>
</organism>
<sequence>MKKVHFVMPLLAFVSACGSNDPSDKPAPSEAPAVSVASPMPTEEISAKKLADEKWDCDTGSPDAAIQRITLSNLIDNNGVVTGDYQNFVYSVNMDDNGFRSTGDKYRSEYGTVLIKNGVYKFISDEKRGNNSTVLPNMKIGIENREKILTQILTKSEQRDIDSSESGDIWAITCKLGHNLNRD</sequence>
<keyword evidence="2" id="KW-1185">Reference proteome</keyword>
<dbReference type="Proteomes" id="UP000634139">
    <property type="component" value="Unassembled WGS sequence"/>
</dbReference>
<dbReference type="EMBL" id="BMZD01000012">
    <property type="protein sequence ID" value="GHA07360.1"/>
    <property type="molecule type" value="Genomic_DNA"/>
</dbReference>
<reference evidence="1" key="2">
    <citation type="submission" date="2020-09" db="EMBL/GenBank/DDBJ databases">
        <authorList>
            <person name="Sun Q."/>
            <person name="Kim S."/>
        </authorList>
    </citation>
    <scope>NUCLEOTIDE SEQUENCE</scope>
    <source>
        <strain evidence="1">KCTC 32422</strain>
    </source>
</reference>
<gene>
    <name evidence="1" type="ORF">GCM10011617_30030</name>
</gene>
<evidence type="ECO:0000313" key="2">
    <source>
        <dbReference type="Proteomes" id="UP000634139"/>
    </source>
</evidence>
<dbReference type="PROSITE" id="PS51257">
    <property type="entry name" value="PROKAR_LIPOPROTEIN"/>
    <property type="match status" value="1"/>
</dbReference>
<dbReference type="RefSeq" id="WP_189543007.1">
    <property type="nucleotide sequence ID" value="NZ_BMZD01000012.1"/>
</dbReference>
<reference evidence="1" key="1">
    <citation type="journal article" date="2014" name="Int. J. Syst. Evol. Microbiol.">
        <title>Complete genome sequence of Corynebacterium casei LMG S-19264T (=DSM 44701T), isolated from a smear-ripened cheese.</title>
        <authorList>
            <consortium name="US DOE Joint Genome Institute (JGI-PGF)"/>
            <person name="Walter F."/>
            <person name="Albersmeier A."/>
            <person name="Kalinowski J."/>
            <person name="Ruckert C."/>
        </authorList>
    </citation>
    <scope>NUCLEOTIDE SEQUENCE</scope>
    <source>
        <strain evidence="1">KCTC 32422</strain>
    </source>
</reference>
<dbReference type="AlphaFoldDB" id="A0A918RSZ5"/>
<accession>A0A918RSZ5</accession>
<evidence type="ECO:0000313" key="1">
    <source>
        <dbReference type="EMBL" id="GHA07360.1"/>
    </source>
</evidence>